<dbReference type="Proteomes" id="UP001190700">
    <property type="component" value="Unassembled WGS sequence"/>
</dbReference>
<evidence type="ECO:0000256" key="13">
    <source>
        <dbReference type="RuleBase" id="RU369042"/>
    </source>
</evidence>
<accession>A0AAE0H302</accession>
<dbReference type="GO" id="GO:0008821">
    <property type="term" value="F:crossover junction DNA endonuclease activity"/>
    <property type="evidence" value="ECO:0007669"/>
    <property type="project" value="UniProtKB-UniRule"/>
</dbReference>
<dbReference type="GO" id="GO:0031573">
    <property type="term" value="P:mitotic intra-S DNA damage checkpoint signaling"/>
    <property type="evidence" value="ECO:0007669"/>
    <property type="project" value="TreeGrafter"/>
</dbReference>
<keyword evidence="6 13" id="KW-0255">Endonuclease</keyword>
<reference evidence="15 16" key="1">
    <citation type="journal article" date="2015" name="Genome Biol. Evol.">
        <title>Comparative Genomics of a Bacterivorous Green Alga Reveals Evolutionary Causalities and Consequences of Phago-Mixotrophic Mode of Nutrition.</title>
        <authorList>
            <person name="Burns J.A."/>
            <person name="Paasch A."/>
            <person name="Narechania A."/>
            <person name="Kim E."/>
        </authorList>
    </citation>
    <scope>NUCLEOTIDE SEQUENCE [LARGE SCALE GENOMIC DNA]</scope>
    <source>
        <strain evidence="15 16">PLY_AMNH</strain>
    </source>
</reference>
<dbReference type="GO" id="GO:0048476">
    <property type="term" value="C:Holliday junction resolvase complex"/>
    <property type="evidence" value="ECO:0007669"/>
    <property type="project" value="UniProtKB-UniRule"/>
</dbReference>
<comment type="similarity">
    <text evidence="3 13">Belongs to the XPF family.</text>
</comment>
<keyword evidence="5 13" id="KW-0479">Metal-binding</keyword>
<keyword evidence="8 13" id="KW-0378">Hydrolase</keyword>
<keyword evidence="4 13" id="KW-0540">Nuclease</keyword>
<dbReference type="GO" id="GO:0006308">
    <property type="term" value="P:DNA catabolic process"/>
    <property type="evidence" value="ECO:0007669"/>
    <property type="project" value="UniProtKB-UniRule"/>
</dbReference>
<evidence type="ECO:0000256" key="5">
    <source>
        <dbReference type="ARBA" id="ARBA00022723"/>
    </source>
</evidence>
<evidence type="ECO:0000256" key="6">
    <source>
        <dbReference type="ARBA" id="ARBA00022759"/>
    </source>
</evidence>
<comment type="caution">
    <text evidence="15">The sequence shown here is derived from an EMBL/GenBank/DDBJ whole genome shotgun (WGS) entry which is preliminary data.</text>
</comment>
<feature type="domain" description="ERCC4" evidence="14">
    <location>
        <begin position="7"/>
        <end position="94"/>
    </location>
</feature>
<name>A0AAE0H302_9CHLO</name>
<keyword evidence="10 13" id="KW-0233">DNA recombination</keyword>
<keyword evidence="9 13" id="KW-0460">Magnesium</keyword>
<dbReference type="InterPro" id="IPR033309">
    <property type="entry name" value="Mus81"/>
</dbReference>
<dbReference type="PANTHER" id="PTHR13451:SF0">
    <property type="entry name" value="CROSSOVER JUNCTION ENDONUCLEASE MUS81"/>
    <property type="match status" value="1"/>
</dbReference>
<dbReference type="CDD" id="cd22367">
    <property type="entry name" value="XPF_ERCC4_MUS81-like"/>
    <property type="match status" value="1"/>
</dbReference>
<protein>
    <recommendedName>
        <fullName evidence="13">Crossover junction endonuclease MUS81</fullName>
        <ecNumber evidence="13">3.1.22.-</ecNumber>
    </recommendedName>
</protein>
<organism evidence="15 16">
    <name type="scientific">Cymbomonas tetramitiformis</name>
    <dbReference type="NCBI Taxonomy" id="36881"/>
    <lineage>
        <taxon>Eukaryota</taxon>
        <taxon>Viridiplantae</taxon>
        <taxon>Chlorophyta</taxon>
        <taxon>Pyramimonadophyceae</taxon>
        <taxon>Pyramimonadales</taxon>
        <taxon>Pyramimonadaceae</taxon>
        <taxon>Cymbomonas</taxon>
    </lineage>
</organism>
<evidence type="ECO:0000256" key="11">
    <source>
        <dbReference type="ARBA" id="ARBA00023204"/>
    </source>
</evidence>
<dbReference type="SMART" id="SM00891">
    <property type="entry name" value="ERCC4"/>
    <property type="match status" value="1"/>
</dbReference>
<dbReference type="GO" id="GO:0000712">
    <property type="term" value="P:resolution of meiotic recombination intermediates"/>
    <property type="evidence" value="ECO:0007669"/>
    <property type="project" value="TreeGrafter"/>
</dbReference>
<keyword evidence="12 13" id="KW-0539">Nucleus</keyword>
<dbReference type="PANTHER" id="PTHR13451">
    <property type="entry name" value="CLASS II CROSSOVER JUNCTION ENDONUCLEASE MUS81"/>
    <property type="match status" value="1"/>
</dbReference>
<evidence type="ECO:0000256" key="2">
    <source>
        <dbReference type="ARBA" id="ARBA00004123"/>
    </source>
</evidence>
<dbReference type="InterPro" id="IPR042530">
    <property type="entry name" value="EME1/EME2_C"/>
</dbReference>
<dbReference type="GO" id="GO:0046872">
    <property type="term" value="F:metal ion binding"/>
    <property type="evidence" value="ECO:0007669"/>
    <property type="project" value="UniProtKB-UniRule"/>
</dbReference>
<dbReference type="GO" id="GO:0048257">
    <property type="term" value="F:3'-flap endonuclease activity"/>
    <property type="evidence" value="ECO:0007669"/>
    <property type="project" value="TreeGrafter"/>
</dbReference>
<gene>
    <name evidence="15" type="ORF">CYMTET_3690</name>
</gene>
<evidence type="ECO:0000256" key="4">
    <source>
        <dbReference type="ARBA" id="ARBA00022722"/>
    </source>
</evidence>
<evidence type="ECO:0000256" key="8">
    <source>
        <dbReference type="ARBA" id="ARBA00022801"/>
    </source>
</evidence>
<sequence>MNSRLVNLVVDSREPRTMRDALVQEKVVHTVSTLDTADFHFIHEGTLLATVERKTWSDLESARITGRFEDQLNRALAHACQTGAMHFLLVEEPVVRSDERLRAEPTNKGLMAASAINRCMLQRGVSVLRTCDTKDTARLLAWIKRKCEREHLLTERETTEPYGSRALDTRRNSYSGGVVHAKKRKNQDNPEACWINMLTVIPGMSENVARSIKDVFADAAELIAMAKKRKQDHPTITSIVKHATVLVADVKVGGSKRRVGPALAGRVTSCLMGSLDTQ</sequence>
<dbReference type="Gene3D" id="1.10.150.670">
    <property type="entry name" value="Crossover junction endonuclease EME1, DNA-binding domain"/>
    <property type="match status" value="1"/>
</dbReference>
<keyword evidence="16" id="KW-1185">Reference proteome</keyword>
<comment type="subcellular location">
    <subcellularLocation>
        <location evidence="2 13">Nucleus</location>
    </subcellularLocation>
</comment>
<dbReference type="Gene3D" id="3.40.50.10130">
    <property type="match status" value="1"/>
</dbReference>
<evidence type="ECO:0000256" key="3">
    <source>
        <dbReference type="ARBA" id="ARBA00010015"/>
    </source>
</evidence>
<keyword evidence="11 13" id="KW-0234">DNA repair</keyword>
<dbReference type="GO" id="GO:0003677">
    <property type="term" value="F:DNA binding"/>
    <property type="evidence" value="ECO:0007669"/>
    <property type="project" value="UniProtKB-UniRule"/>
</dbReference>
<comment type="function">
    <text evidence="13">Interacts with EME1 to form a DNA structure-specific endonuclease with substrate preference for branched DNA structures with a 5'-end at the branch nick. Typical substrates include 3'-flap structures, D-loops, replication forks and nicked Holliday junctions. May be required in mitosis for the processing of stalled or collapsed replication fork intermediates. May be required in meiosis for the repair of meiosis-specific double strand breaks subsequent to single-end invasion (SEI).</text>
</comment>
<comment type="subunit">
    <text evidence="13">Interacts with EME1.</text>
</comment>
<dbReference type="Pfam" id="PF02732">
    <property type="entry name" value="ERCC4"/>
    <property type="match status" value="1"/>
</dbReference>
<comment type="cofactor">
    <cofactor evidence="1 13">
        <name>Mg(2+)</name>
        <dbReference type="ChEBI" id="CHEBI:18420"/>
    </cofactor>
</comment>
<dbReference type="AlphaFoldDB" id="A0AAE0H302"/>
<evidence type="ECO:0000259" key="14">
    <source>
        <dbReference type="SMART" id="SM00891"/>
    </source>
</evidence>
<dbReference type="EC" id="3.1.22.-" evidence="13"/>
<dbReference type="InterPro" id="IPR011335">
    <property type="entry name" value="Restrct_endonuc-II-like"/>
</dbReference>
<evidence type="ECO:0000256" key="10">
    <source>
        <dbReference type="ARBA" id="ARBA00023172"/>
    </source>
</evidence>
<dbReference type="SUPFAM" id="SSF52980">
    <property type="entry name" value="Restriction endonuclease-like"/>
    <property type="match status" value="1"/>
</dbReference>
<evidence type="ECO:0000256" key="12">
    <source>
        <dbReference type="ARBA" id="ARBA00023242"/>
    </source>
</evidence>
<evidence type="ECO:0000256" key="9">
    <source>
        <dbReference type="ARBA" id="ARBA00022842"/>
    </source>
</evidence>
<evidence type="ECO:0000256" key="7">
    <source>
        <dbReference type="ARBA" id="ARBA00022763"/>
    </source>
</evidence>
<dbReference type="GO" id="GO:0005634">
    <property type="term" value="C:nucleus"/>
    <property type="evidence" value="ECO:0007669"/>
    <property type="project" value="UniProtKB-SubCell"/>
</dbReference>
<dbReference type="InterPro" id="IPR006166">
    <property type="entry name" value="ERCC4_domain"/>
</dbReference>
<proteinExistence type="inferred from homology"/>
<evidence type="ECO:0000313" key="15">
    <source>
        <dbReference type="EMBL" id="KAK3288866.1"/>
    </source>
</evidence>
<evidence type="ECO:0000256" key="1">
    <source>
        <dbReference type="ARBA" id="ARBA00001946"/>
    </source>
</evidence>
<dbReference type="EMBL" id="LGRX02000340">
    <property type="protein sequence ID" value="KAK3288866.1"/>
    <property type="molecule type" value="Genomic_DNA"/>
</dbReference>
<keyword evidence="7 13" id="KW-0227">DNA damage</keyword>
<evidence type="ECO:0000313" key="16">
    <source>
        <dbReference type="Proteomes" id="UP001190700"/>
    </source>
</evidence>
<dbReference type="GO" id="GO:0000727">
    <property type="term" value="P:double-strand break repair via break-induced replication"/>
    <property type="evidence" value="ECO:0007669"/>
    <property type="project" value="UniProtKB-UniRule"/>
</dbReference>